<sequence length="221" mass="24668">MIIVNVGRSWPKAQSEQQRTDAIESGWPIRGTNLPSVDMPEEVPQLFGGKARNGAMLEDLTRLVGNLDFLVAVSSNVVVDVRIIDHWDVFDDRLAFKTSVPSWRASVVGERLPADLAWQRGESWPLKTAESYWLDDVIKTETVHVGGYTVHLLPDGTLHVTLPRASGLVTVGSHDQPVPAHRPHAVRDPDAEAVEELETEKAAIRVWEKQQESRAMKRQQS</sequence>
<dbReference type="Proteomes" id="UP001139493">
    <property type="component" value="Unassembled WGS sequence"/>
</dbReference>
<accession>A0A9X2JUD5</accession>
<evidence type="ECO:0000313" key="2">
    <source>
        <dbReference type="Proteomes" id="UP001139493"/>
    </source>
</evidence>
<gene>
    <name evidence="1" type="ORF">APR03_001741</name>
</gene>
<reference evidence="1" key="1">
    <citation type="submission" date="2022-06" db="EMBL/GenBank/DDBJ databases">
        <title>Genomic Encyclopedia of Archaeal and Bacterial Type Strains, Phase II (KMG-II): from individual species to whole genera.</title>
        <authorList>
            <person name="Goeker M."/>
        </authorList>
    </citation>
    <scope>NUCLEOTIDE SEQUENCE</scope>
    <source>
        <strain evidence="1">DSM 26652</strain>
    </source>
</reference>
<dbReference type="AlphaFoldDB" id="A0A9X2JUD5"/>
<organism evidence="1 2">
    <name type="scientific">Promicromonospora thailandica</name>
    <dbReference type="NCBI Taxonomy" id="765201"/>
    <lineage>
        <taxon>Bacteria</taxon>
        <taxon>Bacillati</taxon>
        <taxon>Actinomycetota</taxon>
        <taxon>Actinomycetes</taxon>
        <taxon>Micrococcales</taxon>
        <taxon>Promicromonosporaceae</taxon>
        <taxon>Promicromonospora</taxon>
    </lineage>
</organism>
<name>A0A9X2JUD5_9MICO</name>
<keyword evidence="2" id="KW-1185">Reference proteome</keyword>
<dbReference type="RefSeq" id="WP_253834736.1">
    <property type="nucleotide sequence ID" value="NZ_JAMTCS010000004.1"/>
</dbReference>
<protein>
    <submittedName>
        <fullName evidence="1">Uncharacterized protein</fullName>
    </submittedName>
</protein>
<evidence type="ECO:0000313" key="1">
    <source>
        <dbReference type="EMBL" id="MCP2264405.1"/>
    </source>
</evidence>
<proteinExistence type="predicted"/>
<comment type="caution">
    <text evidence="1">The sequence shown here is derived from an EMBL/GenBank/DDBJ whole genome shotgun (WGS) entry which is preliminary data.</text>
</comment>
<dbReference type="EMBL" id="JAMTCS010000004">
    <property type="protein sequence ID" value="MCP2264405.1"/>
    <property type="molecule type" value="Genomic_DNA"/>
</dbReference>